<proteinExistence type="predicted"/>
<organism evidence="1">
    <name type="scientific">mine drainage metagenome</name>
    <dbReference type="NCBI Taxonomy" id="410659"/>
    <lineage>
        <taxon>unclassified sequences</taxon>
        <taxon>metagenomes</taxon>
        <taxon>ecological metagenomes</taxon>
    </lineage>
</organism>
<evidence type="ECO:0000313" key="1">
    <source>
        <dbReference type="EMBL" id="OIQ70559.1"/>
    </source>
</evidence>
<gene>
    <name evidence="1" type="ORF">GALL_478270</name>
</gene>
<sequence length="332" mass="36338">MRDPSRAQGARDAEGALPQQRMAQCLFVADQRGGRGGDAGLFLQPPMHQRVGRQRHRGGGVERDEALAIGLGEDVQVGKCLVVQRASLAQQDFVAGQPALHGDRVEQGGRVLAFQPQTALLGNGVDEQLEVFEMPGIGHELRLQAGVTIEVQRLVQVEHHRRQRHARRVALDDQFLEQGAEGVVLVLEGIEHLGLHAAQRLGERHMRVWRQAQRQQVHAVAHGVLEAGQGLAGGGHADHHFFRARQPLQQRGERGEKRGKQAGALACAETPHLLQQIGRQHMVDALRGEAALRRACMVERQVEYRRGTGVTAEPIGFVAGMLGAFRSRGEGQ</sequence>
<comment type="caution">
    <text evidence="1">The sequence shown here is derived from an EMBL/GenBank/DDBJ whole genome shotgun (WGS) entry which is preliminary data.</text>
</comment>
<dbReference type="EMBL" id="MLJW01004141">
    <property type="protein sequence ID" value="OIQ70559.1"/>
    <property type="molecule type" value="Genomic_DNA"/>
</dbReference>
<reference evidence="1" key="1">
    <citation type="submission" date="2016-10" db="EMBL/GenBank/DDBJ databases">
        <title>Sequence of Gallionella enrichment culture.</title>
        <authorList>
            <person name="Poehlein A."/>
            <person name="Muehling M."/>
            <person name="Daniel R."/>
        </authorList>
    </citation>
    <scope>NUCLEOTIDE SEQUENCE</scope>
</reference>
<accession>A0A1J5PS34</accession>
<dbReference type="AntiFam" id="ANF00178">
    <property type="entry name" value="Shadow ORF (opposite dhbF)"/>
</dbReference>
<dbReference type="AlphaFoldDB" id="A0A1J5PS34"/>
<name>A0A1J5PS34_9ZZZZ</name>
<protein>
    <submittedName>
        <fullName evidence="1">Uncharacterized protein</fullName>
    </submittedName>
</protein>